<reference evidence="2 3" key="1">
    <citation type="submission" date="2019-07" db="EMBL/GenBank/DDBJ databases">
        <authorList>
            <person name="Huq M.A."/>
        </authorList>
    </citation>
    <scope>NUCLEOTIDE SEQUENCE [LARGE SCALE GENOMIC DNA]</scope>
    <source>
        <strain evidence="2 3">MAH-19</strain>
    </source>
</reference>
<keyword evidence="1" id="KW-1133">Transmembrane helix</keyword>
<name>A0A556MI12_9SPHI</name>
<dbReference type="AlphaFoldDB" id="A0A556MI12"/>
<dbReference type="GO" id="GO:0016779">
    <property type="term" value="F:nucleotidyltransferase activity"/>
    <property type="evidence" value="ECO:0007669"/>
    <property type="project" value="UniProtKB-KW"/>
</dbReference>
<dbReference type="PROSITE" id="PS51257">
    <property type="entry name" value="PROKAR_LIPOPROTEIN"/>
    <property type="match status" value="1"/>
</dbReference>
<protein>
    <submittedName>
        <fullName evidence="2">Phosphatidate cytidylyltransferase</fullName>
    </submittedName>
</protein>
<gene>
    <name evidence="2" type="ORF">FO440_17565</name>
</gene>
<accession>A0A556MI12</accession>
<keyword evidence="2" id="KW-0808">Transferase</keyword>
<comment type="caution">
    <text evidence="2">The sequence shown here is derived from an EMBL/GenBank/DDBJ whole genome shotgun (WGS) entry which is preliminary data.</text>
</comment>
<sequence length="56" mass="5853">MKKLNISLLVLTMMALSSCSVITGIFKAGVFVGILAVVVVIGVIIWIISLFMGGGK</sequence>
<dbReference type="EMBL" id="VLPK01000003">
    <property type="protein sequence ID" value="TSJ39550.1"/>
    <property type="molecule type" value="Genomic_DNA"/>
</dbReference>
<keyword evidence="3" id="KW-1185">Reference proteome</keyword>
<evidence type="ECO:0000313" key="3">
    <source>
        <dbReference type="Proteomes" id="UP000318733"/>
    </source>
</evidence>
<dbReference type="RefSeq" id="WP_144249587.1">
    <property type="nucleotide sequence ID" value="NZ_VLPK01000003.1"/>
</dbReference>
<keyword evidence="1" id="KW-0812">Transmembrane</keyword>
<evidence type="ECO:0000313" key="2">
    <source>
        <dbReference type="EMBL" id="TSJ39550.1"/>
    </source>
</evidence>
<proteinExistence type="predicted"/>
<keyword evidence="1" id="KW-0472">Membrane</keyword>
<feature type="transmembrane region" description="Helical" evidence="1">
    <location>
        <begin position="30"/>
        <end position="52"/>
    </location>
</feature>
<organism evidence="2 3">
    <name type="scientific">Mucilaginibacter corticis</name>
    <dbReference type="NCBI Taxonomy" id="2597670"/>
    <lineage>
        <taxon>Bacteria</taxon>
        <taxon>Pseudomonadati</taxon>
        <taxon>Bacteroidota</taxon>
        <taxon>Sphingobacteriia</taxon>
        <taxon>Sphingobacteriales</taxon>
        <taxon>Sphingobacteriaceae</taxon>
        <taxon>Mucilaginibacter</taxon>
    </lineage>
</organism>
<evidence type="ECO:0000256" key="1">
    <source>
        <dbReference type="SAM" id="Phobius"/>
    </source>
</evidence>
<dbReference type="Proteomes" id="UP000318733">
    <property type="component" value="Unassembled WGS sequence"/>
</dbReference>
<keyword evidence="2" id="KW-0548">Nucleotidyltransferase</keyword>